<dbReference type="GO" id="GO:0016747">
    <property type="term" value="F:acyltransferase activity, transferring groups other than amino-acyl groups"/>
    <property type="evidence" value="ECO:0007669"/>
    <property type="project" value="InterPro"/>
</dbReference>
<keyword evidence="1" id="KW-1133">Transmembrane helix</keyword>
<feature type="domain" description="SGNH" evidence="3">
    <location>
        <begin position="397"/>
        <end position="656"/>
    </location>
</feature>
<feature type="domain" description="Acyltransferase 3" evidence="2">
    <location>
        <begin position="11"/>
        <end position="332"/>
    </location>
</feature>
<feature type="transmembrane region" description="Helical" evidence="1">
    <location>
        <begin position="12"/>
        <end position="30"/>
    </location>
</feature>
<evidence type="ECO:0000259" key="2">
    <source>
        <dbReference type="Pfam" id="PF01757"/>
    </source>
</evidence>
<keyword evidence="4" id="KW-0012">Acyltransferase</keyword>
<evidence type="ECO:0000313" key="5">
    <source>
        <dbReference type="Proteomes" id="UP001226762"/>
    </source>
</evidence>
<reference evidence="4" key="2">
    <citation type="submission" date="2023-02" db="EMBL/GenBank/DDBJ databases">
        <title>'Rhodoalgimonas zhirmunskyi' gen. nov., isolated from a red alga.</title>
        <authorList>
            <person name="Nedashkovskaya O.I."/>
            <person name="Otstavnykh N.Y."/>
            <person name="Bystritskaya E.P."/>
            <person name="Balabanova L.A."/>
            <person name="Isaeva M.P."/>
        </authorList>
    </citation>
    <scope>NUCLEOTIDE SEQUENCE</scope>
    <source>
        <strain evidence="4">KCTC 52189</strain>
    </source>
</reference>
<dbReference type="GO" id="GO:0009103">
    <property type="term" value="P:lipopolysaccharide biosynthetic process"/>
    <property type="evidence" value="ECO:0007669"/>
    <property type="project" value="TreeGrafter"/>
</dbReference>
<dbReference type="PANTHER" id="PTHR23028">
    <property type="entry name" value="ACETYLTRANSFERASE"/>
    <property type="match status" value="1"/>
</dbReference>
<sequence>MEPLAHPTYRPEIDGLRMIAVLGVVLYHFGVPGLPGGFTGVDVFFVISGFLIGGILWRNLEETGSISLARFYTRRVKRLAPAFFAMAAASALVAWVVLLPFEFREFGKELIAATTYLSNVLFWRGEGYFDIGAENKVLLHTWSLAVEEQFYIVLPVLMLALARWRRLLVALLVVLFVGSLTANIALSPTDQTTTFYLFPFRAWELLAGVLLAVAGHSRGFSYVLRPGLSYAGLALVLAGLTLVAPQGFPGWQALFPVLGTTLLIANGKDDNRVNRALAAPLPVFIGKISYSLYLWHWPVLVLSRYWRDGYAGPLEAALWLALAFALAILSWALIETPFRRTHPRSGWRVLAALAAPSAAALGIGALAYVKDGLPARFAPETRAYIAASADFNQDWSRCHTPAQSPFKNVELCPIGPEGLPEVIVWGDSHLRAIKEVLEQAAFDTDTPALIIWHAGCPPVFGISKQESYATPAEDAACAAGTAEIRRSLASLAQARTLLLVARWAYYADGAGSGRDAHNTIRLAGLGGSTNREVLSRALAETLPELRRHFPRLFLLRQPPEIPDYDSRETARRLAYGRVLPTETPTDVSRTVAETRAAGAEALFAPYLAEGSLRLIDPWPVLCTAEKCSARHGDAIWYFDNNHLTNTAARAFAGLISPVFEVKN</sequence>
<dbReference type="InterPro" id="IPR043968">
    <property type="entry name" value="SGNH"/>
</dbReference>
<feature type="transmembrane region" description="Helical" evidence="1">
    <location>
        <begin position="167"/>
        <end position="186"/>
    </location>
</feature>
<dbReference type="EMBL" id="JANHAX010000001">
    <property type="protein sequence ID" value="MDQ2089338.1"/>
    <property type="molecule type" value="Genomic_DNA"/>
</dbReference>
<dbReference type="Pfam" id="PF19040">
    <property type="entry name" value="SGNH"/>
    <property type="match status" value="1"/>
</dbReference>
<proteinExistence type="predicted"/>
<feature type="transmembrane region" description="Helical" evidence="1">
    <location>
        <begin position="227"/>
        <end position="244"/>
    </location>
</feature>
<feature type="transmembrane region" description="Helical" evidence="1">
    <location>
        <begin position="277"/>
        <end position="296"/>
    </location>
</feature>
<dbReference type="PANTHER" id="PTHR23028:SF53">
    <property type="entry name" value="ACYL_TRANSF_3 DOMAIN-CONTAINING PROTEIN"/>
    <property type="match status" value="1"/>
</dbReference>
<evidence type="ECO:0000259" key="3">
    <source>
        <dbReference type="Pfam" id="PF19040"/>
    </source>
</evidence>
<name>A0AAE3WCY9_9RHOB</name>
<reference evidence="4" key="1">
    <citation type="submission" date="2022-07" db="EMBL/GenBank/DDBJ databases">
        <authorList>
            <person name="Otstavnykh N."/>
            <person name="Isaeva M."/>
            <person name="Bystritskaya E."/>
        </authorList>
    </citation>
    <scope>NUCLEOTIDE SEQUENCE</scope>
    <source>
        <strain evidence="4">KCTC 52189</strain>
    </source>
</reference>
<dbReference type="InterPro" id="IPR002656">
    <property type="entry name" value="Acyl_transf_3_dom"/>
</dbReference>
<feature type="transmembrane region" description="Helical" evidence="1">
    <location>
        <begin position="137"/>
        <end position="160"/>
    </location>
</feature>
<dbReference type="Proteomes" id="UP001226762">
    <property type="component" value="Unassembled WGS sequence"/>
</dbReference>
<dbReference type="GO" id="GO:0016020">
    <property type="term" value="C:membrane"/>
    <property type="evidence" value="ECO:0007669"/>
    <property type="project" value="TreeGrafter"/>
</dbReference>
<dbReference type="AlphaFoldDB" id="A0AAE3WCY9"/>
<protein>
    <submittedName>
        <fullName evidence="4">Acyltransferase</fullName>
    </submittedName>
</protein>
<feature type="transmembrane region" description="Helical" evidence="1">
    <location>
        <begin position="36"/>
        <end position="57"/>
    </location>
</feature>
<organism evidence="4 5">
    <name type="scientific">Marimonas arenosa</name>
    <dbReference type="NCBI Taxonomy" id="1795305"/>
    <lineage>
        <taxon>Bacteria</taxon>
        <taxon>Pseudomonadati</taxon>
        <taxon>Pseudomonadota</taxon>
        <taxon>Alphaproteobacteria</taxon>
        <taxon>Rhodobacterales</taxon>
        <taxon>Paracoccaceae</taxon>
        <taxon>Marimonas</taxon>
    </lineage>
</organism>
<keyword evidence="1" id="KW-0812">Transmembrane</keyword>
<accession>A0AAE3WCY9</accession>
<dbReference type="Pfam" id="PF01757">
    <property type="entry name" value="Acyl_transf_3"/>
    <property type="match status" value="1"/>
</dbReference>
<evidence type="ECO:0000313" key="4">
    <source>
        <dbReference type="EMBL" id="MDQ2089338.1"/>
    </source>
</evidence>
<evidence type="ECO:0000256" key="1">
    <source>
        <dbReference type="SAM" id="Phobius"/>
    </source>
</evidence>
<keyword evidence="1" id="KW-0472">Membrane</keyword>
<feature type="transmembrane region" description="Helical" evidence="1">
    <location>
        <begin position="250"/>
        <end position="265"/>
    </location>
</feature>
<feature type="transmembrane region" description="Helical" evidence="1">
    <location>
        <begin position="316"/>
        <end position="334"/>
    </location>
</feature>
<keyword evidence="5" id="KW-1185">Reference proteome</keyword>
<feature type="transmembrane region" description="Helical" evidence="1">
    <location>
        <begin position="78"/>
        <end position="98"/>
    </location>
</feature>
<dbReference type="InterPro" id="IPR050879">
    <property type="entry name" value="Acyltransferase_3"/>
</dbReference>
<gene>
    <name evidence="4" type="ORF">NO357_05430</name>
</gene>
<feature type="transmembrane region" description="Helical" evidence="1">
    <location>
        <begin position="198"/>
        <end position="215"/>
    </location>
</feature>
<keyword evidence="4" id="KW-0808">Transferase</keyword>
<feature type="transmembrane region" description="Helical" evidence="1">
    <location>
        <begin position="346"/>
        <end position="369"/>
    </location>
</feature>
<comment type="caution">
    <text evidence="4">The sequence shown here is derived from an EMBL/GenBank/DDBJ whole genome shotgun (WGS) entry which is preliminary data.</text>
</comment>